<gene>
    <name evidence="2" type="ORF">Purlil1_12556</name>
</gene>
<feature type="compositionally biased region" description="Polar residues" evidence="1">
    <location>
        <begin position="519"/>
        <end position="528"/>
    </location>
</feature>
<keyword evidence="3" id="KW-1185">Reference proteome</keyword>
<comment type="caution">
    <text evidence="2">The sequence shown here is derived from an EMBL/GenBank/DDBJ whole genome shotgun (WGS) entry which is preliminary data.</text>
</comment>
<dbReference type="Proteomes" id="UP001287286">
    <property type="component" value="Unassembled WGS sequence"/>
</dbReference>
<feature type="compositionally biased region" description="Basic and acidic residues" evidence="1">
    <location>
        <begin position="342"/>
        <end position="354"/>
    </location>
</feature>
<proteinExistence type="predicted"/>
<feature type="region of interest" description="Disordered" evidence="1">
    <location>
        <begin position="335"/>
        <end position="362"/>
    </location>
</feature>
<name>A0ABR0BGJ3_PURLI</name>
<accession>A0ABR0BGJ3</accession>
<dbReference type="Gene3D" id="2.120.10.70">
    <property type="entry name" value="Fucose-specific lectin"/>
    <property type="match status" value="1"/>
</dbReference>
<evidence type="ECO:0000256" key="1">
    <source>
        <dbReference type="SAM" id="MobiDB-lite"/>
    </source>
</evidence>
<sequence>MGFEDYKHEIEVHGNAVQVGSDVKVTHRSDRAVIEANTPYIHNLYFPIPTPVIVDGQRLNAGKVYISFKTYGASQILDTQVYDGRNSIFQGNLVNLASAVDTGVSYDFYRFKDGEKVPDKVPVNWGLNVVLQIDNRSAVPSIDGLKLVNGAAYTAVEVILKKSYPRYKASSDTIIHFGALAGLILASETTEDLRFVGLPSGTILLTPMSIVIPYQRKRSWQQNDVNRKELPCAATFACTGYKVQGGTLERVALELRGTRTLSVGGQTVASQCDPNSLYVELSRCPTLGGIMLVFKVCDRDFVGNRVPEEMSEARELFRPDVKAYLPTYLSNLHAQLEGSKSPSERSRLHTKETTENQSWNGSWEPKAEWENLGGFFTGPISGVTWGPNRIDLFGRGASNGCHHKWFENSWGPSKTEWEDLDLNQKLDSPIYPSTRTSPSPLSLSIPKVEFQSALKLVREVIGEGRALTAELARSYERVRQWRERWGWSPLSSDAYDSPPPYSPPAPLTQSDSERLRASGTPSTQSSSPAPEMVLNPPVPGDIAPAAEVLFDCLNTFAKAHGFGIVRRHAFSYEGRKVRYTFQCDRFGESRPARGAGFRQRKSRKCGSSTTMSAAWDHQPVKVPKWFVCLP</sequence>
<dbReference type="InterPro" id="IPR046731">
    <property type="entry name" value="DUF6623"/>
</dbReference>
<evidence type="ECO:0000313" key="2">
    <source>
        <dbReference type="EMBL" id="KAK4076848.1"/>
    </source>
</evidence>
<organism evidence="2 3">
    <name type="scientific">Purpureocillium lilacinum</name>
    <name type="common">Paecilomyces lilacinus</name>
    <dbReference type="NCBI Taxonomy" id="33203"/>
    <lineage>
        <taxon>Eukaryota</taxon>
        <taxon>Fungi</taxon>
        <taxon>Dikarya</taxon>
        <taxon>Ascomycota</taxon>
        <taxon>Pezizomycotina</taxon>
        <taxon>Sordariomycetes</taxon>
        <taxon>Hypocreomycetidae</taxon>
        <taxon>Hypocreales</taxon>
        <taxon>Ophiocordycipitaceae</taxon>
        <taxon>Purpureocillium</taxon>
    </lineage>
</organism>
<feature type="compositionally biased region" description="Pro residues" evidence="1">
    <location>
        <begin position="497"/>
        <end position="506"/>
    </location>
</feature>
<reference evidence="2 3" key="1">
    <citation type="journal article" date="2024" name="Microbiol. Resour. Announc.">
        <title>Genome annotations for the ascomycete fungi Trichoderma harzianum, Trichoderma aggressivum, and Purpureocillium lilacinum.</title>
        <authorList>
            <person name="Beijen E.P.W."/>
            <person name="Ohm R.A."/>
        </authorList>
    </citation>
    <scope>NUCLEOTIDE SEQUENCE [LARGE SCALE GENOMIC DNA]</scope>
    <source>
        <strain evidence="2 3">CBS 150709</strain>
    </source>
</reference>
<feature type="region of interest" description="Disordered" evidence="1">
    <location>
        <begin position="493"/>
        <end position="538"/>
    </location>
</feature>
<protein>
    <submittedName>
        <fullName evidence="2">Uncharacterized protein</fullName>
    </submittedName>
</protein>
<dbReference type="SUPFAM" id="SSF89372">
    <property type="entry name" value="Fucose-specific lectin"/>
    <property type="match status" value="1"/>
</dbReference>
<dbReference type="EMBL" id="JAWRVI010000112">
    <property type="protein sequence ID" value="KAK4076848.1"/>
    <property type="molecule type" value="Genomic_DNA"/>
</dbReference>
<evidence type="ECO:0000313" key="3">
    <source>
        <dbReference type="Proteomes" id="UP001287286"/>
    </source>
</evidence>
<dbReference type="Pfam" id="PF20328">
    <property type="entry name" value="DUF6623"/>
    <property type="match status" value="1"/>
</dbReference>